<sequence length="193" mass="21835">MDAEMQVTLRMVSPMSDEEFFEFCQINDTLEFERDSHGNIIVMSPTGSIGGGFNADVITALNVWNKQAGLGKVFESSSGFKLPDGSVRSPDVSWIRRERWNALSKEEKQKFAPICPDFVIEIRSISDGLQYLVDKMKEYIANGAQLGWLIDSFDEKVHVFRIDGTVEIKQINEILSDEEILPGFSIDLTEFLE</sequence>
<organism evidence="2 3">
    <name type="scientific">Dyadobacter fermentans</name>
    <dbReference type="NCBI Taxonomy" id="94254"/>
    <lineage>
        <taxon>Bacteria</taxon>
        <taxon>Pseudomonadati</taxon>
        <taxon>Bacteroidota</taxon>
        <taxon>Cytophagia</taxon>
        <taxon>Cytophagales</taxon>
        <taxon>Spirosomataceae</taxon>
        <taxon>Dyadobacter</taxon>
    </lineage>
</organism>
<dbReference type="Gene3D" id="3.90.1570.10">
    <property type="entry name" value="tt1808, chain A"/>
    <property type="match status" value="1"/>
</dbReference>
<keyword evidence="3" id="KW-1185">Reference proteome</keyword>
<dbReference type="GO" id="GO:0004519">
    <property type="term" value="F:endonuclease activity"/>
    <property type="evidence" value="ECO:0007669"/>
    <property type="project" value="UniProtKB-KW"/>
</dbReference>
<keyword evidence="2" id="KW-0255">Endonuclease</keyword>
<dbReference type="Proteomes" id="UP001264980">
    <property type="component" value="Unassembled WGS sequence"/>
</dbReference>
<evidence type="ECO:0000313" key="2">
    <source>
        <dbReference type="EMBL" id="MDR6808141.1"/>
    </source>
</evidence>
<protein>
    <submittedName>
        <fullName evidence="2">Uma2 family endonuclease</fullName>
    </submittedName>
</protein>
<dbReference type="InterPro" id="IPR012296">
    <property type="entry name" value="Nuclease_put_TT1808"/>
</dbReference>
<dbReference type="PANTHER" id="PTHR34107">
    <property type="entry name" value="SLL0198 PROTEIN-RELATED"/>
    <property type="match status" value="1"/>
</dbReference>
<dbReference type="PANTHER" id="PTHR34107:SF1">
    <property type="entry name" value="SLL0198 PROTEIN"/>
    <property type="match status" value="1"/>
</dbReference>
<dbReference type="InterPro" id="IPR011335">
    <property type="entry name" value="Restrct_endonuc-II-like"/>
</dbReference>
<dbReference type="SUPFAM" id="SSF52980">
    <property type="entry name" value="Restriction endonuclease-like"/>
    <property type="match status" value="1"/>
</dbReference>
<dbReference type="CDD" id="cd06260">
    <property type="entry name" value="DUF820-like"/>
    <property type="match status" value="1"/>
</dbReference>
<dbReference type="RefSeq" id="WP_309989410.1">
    <property type="nucleotide sequence ID" value="NZ_JAVDTI010000006.1"/>
</dbReference>
<keyword evidence="2" id="KW-0378">Hydrolase</keyword>
<name>A0ABU1R442_9BACT</name>
<evidence type="ECO:0000259" key="1">
    <source>
        <dbReference type="Pfam" id="PF05685"/>
    </source>
</evidence>
<keyword evidence="2" id="KW-0540">Nuclease</keyword>
<comment type="caution">
    <text evidence="2">The sequence shown here is derived from an EMBL/GenBank/DDBJ whole genome shotgun (WGS) entry which is preliminary data.</text>
</comment>
<dbReference type="InterPro" id="IPR008538">
    <property type="entry name" value="Uma2"/>
</dbReference>
<proteinExistence type="predicted"/>
<gene>
    <name evidence="2" type="ORF">J2W84_005203</name>
</gene>
<evidence type="ECO:0000313" key="3">
    <source>
        <dbReference type="Proteomes" id="UP001264980"/>
    </source>
</evidence>
<dbReference type="Pfam" id="PF05685">
    <property type="entry name" value="Uma2"/>
    <property type="match status" value="1"/>
</dbReference>
<dbReference type="EMBL" id="JAVDTI010000006">
    <property type="protein sequence ID" value="MDR6808141.1"/>
    <property type="molecule type" value="Genomic_DNA"/>
</dbReference>
<feature type="domain" description="Putative restriction endonuclease" evidence="1">
    <location>
        <begin position="18"/>
        <end position="188"/>
    </location>
</feature>
<reference evidence="2 3" key="1">
    <citation type="submission" date="2023-07" db="EMBL/GenBank/DDBJ databases">
        <title>Sorghum-associated microbial communities from plants grown in Nebraska, USA.</title>
        <authorList>
            <person name="Schachtman D."/>
        </authorList>
    </citation>
    <scope>NUCLEOTIDE SEQUENCE [LARGE SCALE GENOMIC DNA]</scope>
    <source>
        <strain evidence="2 3">BE57</strain>
    </source>
</reference>
<accession>A0ABU1R442</accession>